<comment type="caution">
    <text evidence="2">The sequence shown here is derived from an EMBL/GenBank/DDBJ whole genome shotgun (WGS) entry which is preliminary data.</text>
</comment>
<name>A0A834NZZ8_VESPE</name>
<reference evidence="2" key="1">
    <citation type="journal article" date="2020" name="G3 (Bethesda)">
        <title>High-Quality Assemblies for Three Invasive Social Wasps from the &lt;i&gt;Vespula&lt;/i&gt; Genus.</title>
        <authorList>
            <person name="Harrop T.W.R."/>
            <person name="Guhlin J."/>
            <person name="McLaughlin G.M."/>
            <person name="Permina E."/>
            <person name="Stockwell P."/>
            <person name="Gilligan J."/>
            <person name="Le Lec M.F."/>
            <person name="Gruber M.A.M."/>
            <person name="Quinn O."/>
            <person name="Lovegrove M."/>
            <person name="Duncan E.J."/>
            <person name="Remnant E.J."/>
            <person name="Van Eeckhoven J."/>
            <person name="Graham B."/>
            <person name="Knapp R.A."/>
            <person name="Langford K.W."/>
            <person name="Kronenberg Z."/>
            <person name="Press M.O."/>
            <person name="Eacker S.M."/>
            <person name="Wilson-Rankin E.E."/>
            <person name="Purcell J."/>
            <person name="Lester P.J."/>
            <person name="Dearden P.K."/>
        </authorList>
    </citation>
    <scope>NUCLEOTIDE SEQUENCE</scope>
    <source>
        <strain evidence="2">Volc-1</strain>
    </source>
</reference>
<sequence>MCLTTSYEVLLHDGEVSQVQNRKRASRKRNCKKKRRGLPSCLFLPPPPPSSDPDSPKSFMRSTHYRPDLTLATGINPVMRKLSRLASLSHNFPFESEKSAGRRDLSLDLHENILISEYGKLD</sequence>
<keyword evidence="3" id="KW-1185">Reference proteome</keyword>
<organism evidence="2 3">
    <name type="scientific">Vespula pensylvanica</name>
    <name type="common">Western yellow jacket</name>
    <name type="synonym">Wasp</name>
    <dbReference type="NCBI Taxonomy" id="30213"/>
    <lineage>
        <taxon>Eukaryota</taxon>
        <taxon>Metazoa</taxon>
        <taxon>Ecdysozoa</taxon>
        <taxon>Arthropoda</taxon>
        <taxon>Hexapoda</taxon>
        <taxon>Insecta</taxon>
        <taxon>Pterygota</taxon>
        <taxon>Neoptera</taxon>
        <taxon>Endopterygota</taxon>
        <taxon>Hymenoptera</taxon>
        <taxon>Apocrita</taxon>
        <taxon>Aculeata</taxon>
        <taxon>Vespoidea</taxon>
        <taxon>Vespidae</taxon>
        <taxon>Vespinae</taxon>
        <taxon>Vespula</taxon>
    </lineage>
</organism>
<evidence type="ECO:0000256" key="1">
    <source>
        <dbReference type="SAM" id="MobiDB-lite"/>
    </source>
</evidence>
<proteinExistence type="predicted"/>
<gene>
    <name evidence="2" type="ORF">H0235_008375</name>
</gene>
<evidence type="ECO:0000313" key="3">
    <source>
        <dbReference type="Proteomes" id="UP000600918"/>
    </source>
</evidence>
<dbReference type="Proteomes" id="UP000600918">
    <property type="component" value="Unassembled WGS sequence"/>
</dbReference>
<accession>A0A834NZZ8</accession>
<dbReference type="AlphaFoldDB" id="A0A834NZZ8"/>
<dbReference type="EMBL" id="JACSDY010000007">
    <property type="protein sequence ID" value="KAF7423092.1"/>
    <property type="molecule type" value="Genomic_DNA"/>
</dbReference>
<protein>
    <submittedName>
        <fullName evidence="2">Uncharacterized protein</fullName>
    </submittedName>
</protein>
<feature type="compositionally biased region" description="Basic residues" evidence="1">
    <location>
        <begin position="21"/>
        <end position="37"/>
    </location>
</feature>
<feature type="region of interest" description="Disordered" evidence="1">
    <location>
        <begin position="17"/>
        <end position="62"/>
    </location>
</feature>
<evidence type="ECO:0000313" key="2">
    <source>
        <dbReference type="EMBL" id="KAF7423092.1"/>
    </source>
</evidence>